<dbReference type="Gene3D" id="3.30.70.120">
    <property type="match status" value="1"/>
</dbReference>
<dbReference type="InterPro" id="IPR003740">
    <property type="entry name" value="YitT"/>
</dbReference>
<dbReference type="PIRSF" id="PIRSF006483">
    <property type="entry name" value="Membrane_protein_YitT"/>
    <property type="match status" value="1"/>
</dbReference>
<feature type="transmembrane region" description="Helical" evidence="6">
    <location>
        <begin position="142"/>
        <end position="160"/>
    </location>
</feature>
<reference evidence="8 9" key="1">
    <citation type="submission" date="2019-03" db="EMBL/GenBank/DDBJ databases">
        <title>Genomic Encyclopedia of Archaeal and Bacterial Type Strains, Phase II (KMG-II): from individual species to whole genera.</title>
        <authorList>
            <person name="Goeker M."/>
        </authorList>
    </citation>
    <scope>NUCLEOTIDE SEQUENCE [LARGE SCALE GENOMIC DNA]</scope>
    <source>
        <strain evidence="8 9">DSM 18435</strain>
    </source>
</reference>
<dbReference type="InterPro" id="IPR019264">
    <property type="entry name" value="DUF2179"/>
</dbReference>
<dbReference type="Proteomes" id="UP000295468">
    <property type="component" value="Unassembled WGS sequence"/>
</dbReference>
<feature type="transmembrane region" description="Helical" evidence="6">
    <location>
        <begin position="87"/>
        <end position="107"/>
    </location>
</feature>
<comment type="subcellular location">
    <subcellularLocation>
        <location evidence="1">Cell membrane</location>
        <topology evidence="1">Multi-pass membrane protein</topology>
    </subcellularLocation>
</comment>
<proteinExistence type="predicted"/>
<evidence type="ECO:0000313" key="8">
    <source>
        <dbReference type="EMBL" id="TDQ29046.1"/>
    </source>
</evidence>
<dbReference type="InterPro" id="IPR051461">
    <property type="entry name" value="UPF0750_membrane"/>
</dbReference>
<protein>
    <submittedName>
        <fullName evidence="8">Uncharacterized membrane-anchored protein YitT (DUF2179 family)</fullName>
    </submittedName>
</protein>
<evidence type="ECO:0000256" key="1">
    <source>
        <dbReference type="ARBA" id="ARBA00004651"/>
    </source>
</evidence>
<name>A0A4R6TIK3_9FLAO</name>
<evidence type="ECO:0000256" key="6">
    <source>
        <dbReference type="SAM" id="Phobius"/>
    </source>
</evidence>
<feature type="domain" description="DUF2179" evidence="7">
    <location>
        <begin position="255"/>
        <end position="314"/>
    </location>
</feature>
<dbReference type="Pfam" id="PF10035">
    <property type="entry name" value="DUF2179"/>
    <property type="match status" value="1"/>
</dbReference>
<dbReference type="Pfam" id="PF02588">
    <property type="entry name" value="YitT_membrane"/>
    <property type="match status" value="1"/>
</dbReference>
<accession>A0A4R6TIK3</accession>
<dbReference type="EMBL" id="SNYI01000003">
    <property type="protein sequence ID" value="TDQ29046.1"/>
    <property type="molecule type" value="Genomic_DNA"/>
</dbReference>
<gene>
    <name evidence="8" type="ORF">CLV82_2495</name>
</gene>
<feature type="transmembrane region" description="Helical" evidence="6">
    <location>
        <begin position="180"/>
        <end position="202"/>
    </location>
</feature>
<evidence type="ECO:0000259" key="7">
    <source>
        <dbReference type="Pfam" id="PF10035"/>
    </source>
</evidence>
<evidence type="ECO:0000256" key="5">
    <source>
        <dbReference type="ARBA" id="ARBA00023136"/>
    </source>
</evidence>
<dbReference type="CDD" id="cd16380">
    <property type="entry name" value="YitT_C"/>
    <property type="match status" value="1"/>
</dbReference>
<dbReference type="PANTHER" id="PTHR33545:SF3">
    <property type="entry name" value="UPF0750 MEMBRANE PROTEIN YQFU"/>
    <property type="match status" value="1"/>
</dbReference>
<feature type="transmembrane region" description="Helical" evidence="6">
    <location>
        <begin position="48"/>
        <end position="67"/>
    </location>
</feature>
<keyword evidence="2" id="KW-1003">Cell membrane</keyword>
<keyword evidence="4 6" id="KW-1133">Transmembrane helix</keyword>
<dbReference type="PANTHER" id="PTHR33545">
    <property type="entry name" value="UPF0750 MEMBRANE PROTEIN YITT-RELATED"/>
    <property type="match status" value="1"/>
</dbReference>
<evidence type="ECO:0000256" key="3">
    <source>
        <dbReference type="ARBA" id="ARBA00022692"/>
    </source>
</evidence>
<comment type="caution">
    <text evidence="8">The sequence shown here is derived from an EMBL/GenBank/DDBJ whole genome shotgun (WGS) entry which is preliminary data.</text>
</comment>
<evidence type="ECO:0000256" key="4">
    <source>
        <dbReference type="ARBA" id="ARBA00022989"/>
    </source>
</evidence>
<keyword evidence="5 6" id="KW-0472">Membrane</keyword>
<sequence length="324" mass="35795">MNPFLHYFLLERAKRKLGKKHQGVYTQKDLVSEIRLEQVELVHFLKELLYLMIGVAAAGFGLKGFLLPNDFIDGGATGLSLLIRVLSGWPLGLLLLLINLPFLFLGARTIGRKFAIKSIVAILALAIVVHFIPYPVVTDDKLLISVFGGFFLGLGIGMAMRGGGVIDGTEVLAIYLSRKWHITVGDALLLINLLIFSAGAYLLGVETALYAILTYLVAAKTVNYVVDGVEEYIGVTIISDQHEAIRLMLTEKMGRACTIYMGKQGYSKYGGSRKETEIIYTVVTRLELARLSTEIDKIDKKAFIVMDLVKDLKGGMIKKRPLNI</sequence>
<organism evidence="8 9">
    <name type="scientific">Zeaxanthinibacter enoshimensis</name>
    <dbReference type="NCBI Taxonomy" id="392009"/>
    <lineage>
        <taxon>Bacteria</taxon>
        <taxon>Pseudomonadati</taxon>
        <taxon>Bacteroidota</taxon>
        <taxon>Flavobacteriia</taxon>
        <taxon>Flavobacteriales</taxon>
        <taxon>Flavobacteriaceae</taxon>
        <taxon>Zeaxanthinibacter</taxon>
    </lineage>
</organism>
<keyword evidence="3 6" id="KW-0812">Transmembrane</keyword>
<dbReference type="OrthoDB" id="265478at2"/>
<feature type="transmembrane region" description="Helical" evidence="6">
    <location>
        <begin position="114"/>
        <end position="136"/>
    </location>
</feature>
<dbReference type="GO" id="GO:0005886">
    <property type="term" value="C:plasma membrane"/>
    <property type="evidence" value="ECO:0007669"/>
    <property type="project" value="UniProtKB-SubCell"/>
</dbReference>
<dbReference type="AlphaFoldDB" id="A0A4R6TIK3"/>
<keyword evidence="9" id="KW-1185">Reference proteome</keyword>
<dbReference type="RefSeq" id="WP_133644643.1">
    <property type="nucleotide sequence ID" value="NZ_SNYI01000003.1"/>
</dbReference>
<evidence type="ECO:0000256" key="2">
    <source>
        <dbReference type="ARBA" id="ARBA00022475"/>
    </source>
</evidence>
<evidence type="ECO:0000313" key="9">
    <source>
        <dbReference type="Proteomes" id="UP000295468"/>
    </source>
</evidence>
<dbReference type="InterPro" id="IPR015867">
    <property type="entry name" value="N-reg_PII/ATP_PRibTrfase_C"/>
</dbReference>